<protein>
    <submittedName>
        <fullName evidence="2">Uncharacterized protein</fullName>
    </submittedName>
</protein>
<dbReference type="EMBL" id="JACEIK010000992">
    <property type="protein sequence ID" value="MCD7464756.1"/>
    <property type="molecule type" value="Genomic_DNA"/>
</dbReference>
<organism evidence="2 3">
    <name type="scientific">Datura stramonium</name>
    <name type="common">Jimsonweed</name>
    <name type="synonym">Common thornapple</name>
    <dbReference type="NCBI Taxonomy" id="4076"/>
    <lineage>
        <taxon>Eukaryota</taxon>
        <taxon>Viridiplantae</taxon>
        <taxon>Streptophyta</taxon>
        <taxon>Embryophyta</taxon>
        <taxon>Tracheophyta</taxon>
        <taxon>Spermatophyta</taxon>
        <taxon>Magnoliopsida</taxon>
        <taxon>eudicotyledons</taxon>
        <taxon>Gunneridae</taxon>
        <taxon>Pentapetalae</taxon>
        <taxon>asterids</taxon>
        <taxon>lamiids</taxon>
        <taxon>Solanales</taxon>
        <taxon>Solanaceae</taxon>
        <taxon>Solanoideae</taxon>
        <taxon>Datureae</taxon>
        <taxon>Datura</taxon>
    </lineage>
</organism>
<comment type="caution">
    <text evidence="2">The sequence shown here is derived from an EMBL/GenBank/DDBJ whole genome shotgun (WGS) entry which is preliminary data.</text>
</comment>
<feature type="compositionally biased region" description="Basic and acidic residues" evidence="1">
    <location>
        <begin position="75"/>
        <end position="88"/>
    </location>
</feature>
<evidence type="ECO:0000313" key="2">
    <source>
        <dbReference type="EMBL" id="MCD7464756.1"/>
    </source>
</evidence>
<proteinExistence type="predicted"/>
<evidence type="ECO:0000256" key="1">
    <source>
        <dbReference type="SAM" id="MobiDB-lite"/>
    </source>
</evidence>
<gene>
    <name evidence="2" type="ORF">HAX54_053372</name>
</gene>
<keyword evidence="3" id="KW-1185">Reference proteome</keyword>
<evidence type="ECO:0000313" key="3">
    <source>
        <dbReference type="Proteomes" id="UP000823775"/>
    </source>
</evidence>
<sequence length="158" mass="18193">MENLDNVEFTEAQLSVVERNAQQGLRNQPPFNKRTPPVEELDLEKIGSSTTTALFKPEKITSQRTSLPRIAKQSDLADKGKGKEKSPIEDEAESTPDSKVEEDLCMAKEDEKRKTDLFRKRGEDTLRFNVVPGMKKFFFEGTHNWNFNEEKQFSLNRI</sequence>
<name>A0ABS8T096_DATST</name>
<dbReference type="Proteomes" id="UP000823775">
    <property type="component" value="Unassembled WGS sequence"/>
</dbReference>
<feature type="region of interest" description="Disordered" evidence="1">
    <location>
        <begin position="44"/>
        <end position="102"/>
    </location>
</feature>
<reference evidence="2 3" key="1">
    <citation type="journal article" date="2021" name="BMC Genomics">
        <title>Datura genome reveals duplications of psychoactive alkaloid biosynthetic genes and high mutation rate following tissue culture.</title>
        <authorList>
            <person name="Rajewski A."/>
            <person name="Carter-House D."/>
            <person name="Stajich J."/>
            <person name="Litt A."/>
        </authorList>
    </citation>
    <scope>NUCLEOTIDE SEQUENCE [LARGE SCALE GENOMIC DNA]</scope>
    <source>
        <strain evidence="2">AR-01</strain>
    </source>
</reference>
<accession>A0ABS8T096</accession>